<proteinExistence type="predicted"/>
<evidence type="ECO:0000313" key="2">
    <source>
        <dbReference type="EMBL" id="MBB4618435.1"/>
    </source>
</evidence>
<reference evidence="2 3" key="1">
    <citation type="submission" date="2020-08" db="EMBL/GenBank/DDBJ databases">
        <title>Genomic Encyclopedia of Type Strains, Phase IV (KMG-IV): sequencing the most valuable type-strain genomes for metagenomic binning, comparative biology and taxonomic classification.</title>
        <authorList>
            <person name="Goeker M."/>
        </authorList>
    </citation>
    <scope>NUCLEOTIDE SEQUENCE [LARGE SCALE GENOMIC DNA]</scope>
    <source>
        <strain evidence="2 3">DSM 15867</strain>
    </source>
</reference>
<evidence type="ECO:0000313" key="3">
    <source>
        <dbReference type="Proteomes" id="UP000574769"/>
    </source>
</evidence>
<accession>A0A7W7ALQ3</accession>
<dbReference type="AlphaFoldDB" id="A0A7W7ALQ3"/>
<organism evidence="2 3">
    <name type="scientific">Sphingomonas abaci</name>
    <dbReference type="NCBI Taxonomy" id="237611"/>
    <lineage>
        <taxon>Bacteria</taxon>
        <taxon>Pseudomonadati</taxon>
        <taxon>Pseudomonadota</taxon>
        <taxon>Alphaproteobacteria</taxon>
        <taxon>Sphingomonadales</taxon>
        <taxon>Sphingomonadaceae</taxon>
        <taxon>Sphingomonas</taxon>
    </lineage>
</organism>
<dbReference type="Pfam" id="PF01636">
    <property type="entry name" value="APH"/>
    <property type="match status" value="1"/>
</dbReference>
<dbReference type="RefSeq" id="WP_246360539.1">
    <property type="nucleotide sequence ID" value="NZ_JACHNY010000005.1"/>
</dbReference>
<dbReference type="SUPFAM" id="SSF56112">
    <property type="entry name" value="Protein kinase-like (PK-like)"/>
    <property type="match status" value="1"/>
</dbReference>
<dbReference type="EMBL" id="JACHNY010000005">
    <property type="protein sequence ID" value="MBB4618435.1"/>
    <property type="molecule type" value="Genomic_DNA"/>
</dbReference>
<comment type="caution">
    <text evidence="2">The sequence shown here is derived from an EMBL/GenBank/DDBJ whole genome shotgun (WGS) entry which is preliminary data.</text>
</comment>
<feature type="domain" description="Aminoglycoside phosphotransferase" evidence="1">
    <location>
        <begin position="64"/>
        <end position="242"/>
    </location>
</feature>
<dbReference type="InterPro" id="IPR002575">
    <property type="entry name" value="Aminoglycoside_PTrfase"/>
</dbReference>
<evidence type="ECO:0000259" key="1">
    <source>
        <dbReference type="Pfam" id="PF01636"/>
    </source>
</evidence>
<dbReference type="Proteomes" id="UP000574769">
    <property type="component" value="Unassembled WGS sequence"/>
</dbReference>
<keyword evidence="3" id="KW-1185">Reference proteome</keyword>
<gene>
    <name evidence="2" type="ORF">GGQ96_002578</name>
</gene>
<dbReference type="Gene3D" id="3.90.1200.10">
    <property type="match status" value="1"/>
</dbReference>
<name>A0A7W7ALQ3_9SPHN</name>
<dbReference type="InterPro" id="IPR011009">
    <property type="entry name" value="Kinase-like_dom_sf"/>
</dbReference>
<sequence>MPIATYLEATSSSAPPMSQAAILSILSRALYPDGGQIGSVEVIRTESMVADGAAIFLLDHDHVLFLSPAAHPDAAAIQAQATQAMAAHGSVLAERILPVEATGTLAGRSFVILPRCEPLASGRLRRLLQTPKVATTILDWLRRLIAAASSADGAAAAEFRRSLGALVAMQDLPEPLRAEAGRLDAAIAAGAIAPRHVPMHGDLWRNNIMVRPGDGELMVIDWAGGTAAGYAIYDLIRFHQSFNLSADRLRRELLWYRDALGGGAEGLAMIRAHLLGALGHYANRLGEFPRERFVALARDCYGAVDSALMGLPRG</sequence>
<protein>
    <recommendedName>
        <fullName evidence="1">Aminoglycoside phosphotransferase domain-containing protein</fullName>
    </recommendedName>
</protein>